<name>A0AAE1Z995_SCHME</name>
<dbReference type="AlphaFoldDB" id="A0AAE1Z995"/>
<feature type="compositionally biased region" description="Basic residues" evidence="1">
    <location>
        <begin position="145"/>
        <end position="179"/>
    </location>
</feature>
<accession>A0AAE1Z995</accession>
<feature type="compositionally biased region" description="Polar residues" evidence="1">
    <location>
        <begin position="247"/>
        <end position="270"/>
    </location>
</feature>
<dbReference type="EMBL" id="JALJAT010000005">
    <property type="protein sequence ID" value="KAK4469575.1"/>
    <property type="molecule type" value="Genomic_DNA"/>
</dbReference>
<keyword evidence="3" id="KW-1185">Reference proteome</keyword>
<reference evidence="2" key="2">
    <citation type="journal article" date="2023" name="Infect Dis Poverty">
        <title>Chromosome-scale genome of the human blood fluke Schistosoma mekongi and its implications for public health.</title>
        <authorList>
            <person name="Zhou M."/>
            <person name="Xu L."/>
            <person name="Xu D."/>
            <person name="Chen W."/>
            <person name="Khan J."/>
            <person name="Hu Y."/>
            <person name="Huang H."/>
            <person name="Wei H."/>
            <person name="Zhang Y."/>
            <person name="Chusongsang P."/>
            <person name="Tanasarnprasert K."/>
            <person name="Hu X."/>
            <person name="Limpanont Y."/>
            <person name="Lv Z."/>
        </authorList>
    </citation>
    <scope>NUCLEOTIDE SEQUENCE</scope>
    <source>
        <strain evidence="2">LV_2022a</strain>
    </source>
</reference>
<proteinExistence type="predicted"/>
<feature type="region of interest" description="Disordered" evidence="1">
    <location>
        <begin position="93"/>
        <end position="270"/>
    </location>
</feature>
<feature type="compositionally biased region" description="Basic and acidic residues" evidence="1">
    <location>
        <begin position="222"/>
        <end position="234"/>
    </location>
</feature>
<sequence>MDPYSPSHPTDQDMDLVSSSPATPEQDANQNQLPPNQSFSDVVPLLFNSDTFACIQDTGIHQPCLNVETPDFDVNDEHNSLGDRECIPHYAAKSTEGSVSEETKHNSQIHAKPSSVHKRSAQPHHRRSKSRSPKRSNRLEDKVSRRSRSHSRHRVRRHRSRSRPSDRRRSRSRTPPRRSRVADRIPGPRSRSRSPAKSRRSFNERRVSRFSDVPNLPHKTRGHDSFIEDRHKNADATPLDASKSAEEQSVSDAVITDQPTNSPIGANDSKLVSGSSVDICLQNQPRPAMQPPNRWQNTACNNSTFFPRIPQEFHYYPYFRISLENYVCFNSCVSKMIDF</sequence>
<feature type="region of interest" description="Disordered" evidence="1">
    <location>
        <begin position="1"/>
        <end position="41"/>
    </location>
</feature>
<organism evidence="2 3">
    <name type="scientific">Schistosoma mekongi</name>
    <name type="common">Parasitic worm</name>
    <dbReference type="NCBI Taxonomy" id="38744"/>
    <lineage>
        <taxon>Eukaryota</taxon>
        <taxon>Metazoa</taxon>
        <taxon>Spiralia</taxon>
        <taxon>Lophotrochozoa</taxon>
        <taxon>Platyhelminthes</taxon>
        <taxon>Trematoda</taxon>
        <taxon>Digenea</taxon>
        <taxon>Strigeidida</taxon>
        <taxon>Schistosomatoidea</taxon>
        <taxon>Schistosomatidae</taxon>
        <taxon>Schistosoma</taxon>
    </lineage>
</organism>
<evidence type="ECO:0000313" key="2">
    <source>
        <dbReference type="EMBL" id="KAK4469575.1"/>
    </source>
</evidence>
<reference evidence="2" key="1">
    <citation type="submission" date="2022-04" db="EMBL/GenBank/DDBJ databases">
        <authorList>
            <person name="Xu L."/>
            <person name="Lv Z."/>
        </authorList>
    </citation>
    <scope>NUCLEOTIDE SEQUENCE</scope>
    <source>
        <strain evidence="2">LV_2022a</strain>
    </source>
</reference>
<comment type="caution">
    <text evidence="2">The sequence shown here is derived from an EMBL/GenBank/DDBJ whole genome shotgun (WGS) entry which is preliminary data.</text>
</comment>
<evidence type="ECO:0000256" key="1">
    <source>
        <dbReference type="SAM" id="MobiDB-lite"/>
    </source>
</evidence>
<evidence type="ECO:0000313" key="3">
    <source>
        <dbReference type="Proteomes" id="UP001292079"/>
    </source>
</evidence>
<dbReference type="Proteomes" id="UP001292079">
    <property type="component" value="Unassembled WGS sequence"/>
</dbReference>
<feature type="compositionally biased region" description="Polar residues" evidence="1">
    <location>
        <begin position="17"/>
        <end position="40"/>
    </location>
</feature>
<feature type="compositionally biased region" description="Basic residues" evidence="1">
    <location>
        <begin position="115"/>
        <end position="136"/>
    </location>
</feature>
<gene>
    <name evidence="2" type="ORF">MN116_007114</name>
</gene>
<feature type="compositionally biased region" description="Basic residues" evidence="1">
    <location>
        <begin position="190"/>
        <end position="200"/>
    </location>
</feature>
<protein>
    <submittedName>
        <fullName evidence="2">Uncharacterized protein</fullName>
    </submittedName>
</protein>